<keyword evidence="2" id="KW-1185">Reference proteome</keyword>
<proteinExistence type="predicted"/>
<organism evidence="1 2">
    <name type="scientific">Colocasia esculenta</name>
    <name type="common">Wild taro</name>
    <name type="synonym">Arum esculentum</name>
    <dbReference type="NCBI Taxonomy" id="4460"/>
    <lineage>
        <taxon>Eukaryota</taxon>
        <taxon>Viridiplantae</taxon>
        <taxon>Streptophyta</taxon>
        <taxon>Embryophyta</taxon>
        <taxon>Tracheophyta</taxon>
        <taxon>Spermatophyta</taxon>
        <taxon>Magnoliopsida</taxon>
        <taxon>Liliopsida</taxon>
        <taxon>Araceae</taxon>
        <taxon>Aroideae</taxon>
        <taxon>Colocasieae</taxon>
        <taxon>Colocasia</taxon>
    </lineage>
</organism>
<evidence type="ECO:0000313" key="1">
    <source>
        <dbReference type="EMBL" id="MQL75088.1"/>
    </source>
</evidence>
<name>A0A843TU67_COLES</name>
<sequence>MVDDTVRGKFSSMERCLGAVAAVFTLVESNKWQILGGCSINDTTHMQASIHSHAITPSLKTSIPKRPIIAPFSQISADPKWRRFAVF</sequence>
<gene>
    <name evidence="1" type="ORF">Taro_007438</name>
</gene>
<dbReference type="AlphaFoldDB" id="A0A843TU67"/>
<comment type="caution">
    <text evidence="1">The sequence shown here is derived from an EMBL/GenBank/DDBJ whole genome shotgun (WGS) entry which is preliminary data.</text>
</comment>
<protein>
    <submittedName>
        <fullName evidence="1">Uncharacterized protein</fullName>
    </submittedName>
</protein>
<accession>A0A843TU67</accession>
<dbReference type="EMBL" id="NMUH01000234">
    <property type="protein sequence ID" value="MQL75088.1"/>
    <property type="molecule type" value="Genomic_DNA"/>
</dbReference>
<dbReference type="Proteomes" id="UP000652761">
    <property type="component" value="Unassembled WGS sequence"/>
</dbReference>
<reference evidence="1" key="1">
    <citation type="submission" date="2017-07" db="EMBL/GenBank/DDBJ databases">
        <title>Taro Niue Genome Assembly and Annotation.</title>
        <authorList>
            <person name="Atibalentja N."/>
            <person name="Keating K."/>
            <person name="Fields C.J."/>
        </authorList>
    </citation>
    <scope>NUCLEOTIDE SEQUENCE</scope>
    <source>
        <strain evidence="1">Niue_2</strain>
        <tissue evidence="1">Leaf</tissue>
    </source>
</reference>
<evidence type="ECO:0000313" key="2">
    <source>
        <dbReference type="Proteomes" id="UP000652761"/>
    </source>
</evidence>